<feature type="region of interest" description="Disordered" evidence="12">
    <location>
        <begin position="429"/>
        <end position="451"/>
    </location>
</feature>
<dbReference type="PANTHER" id="PTHR31983:SF0">
    <property type="entry name" value="GLUCAN ENDO-1,3-BETA-D-GLUCOSIDASE 2"/>
    <property type="match status" value="1"/>
</dbReference>
<dbReference type="Gene3D" id="1.10.287.110">
    <property type="entry name" value="DnaJ domain"/>
    <property type="match status" value="1"/>
</dbReference>
<dbReference type="GO" id="GO:0000272">
    <property type="term" value="P:polysaccharide catabolic process"/>
    <property type="evidence" value="ECO:0007669"/>
    <property type="project" value="UniProtKB-KW"/>
</dbReference>
<dbReference type="OrthoDB" id="4473401at2759"/>
<dbReference type="EC" id="3.2.1.39" evidence="4"/>
<proteinExistence type="inferred from homology"/>
<dbReference type="InterPro" id="IPR001623">
    <property type="entry name" value="DnaJ_domain"/>
</dbReference>
<dbReference type="InterPro" id="IPR056453">
    <property type="entry name" value="HTH_DNAJC9"/>
</dbReference>
<feature type="region of interest" description="Disordered" evidence="12">
    <location>
        <begin position="276"/>
        <end position="339"/>
    </location>
</feature>
<dbReference type="EMBL" id="GL629769">
    <property type="protein sequence ID" value="EFX02744.1"/>
    <property type="molecule type" value="Genomic_DNA"/>
</dbReference>
<dbReference type="FunCoup" id="F0XHN3">
    <property type="interactions" value="191"/>
</dbReference>
<dbReference type="PRINTS" id="PR00625">
    <property type="entry name" value="JDOMAIN"/>
</dbReference>
<dbReference type="InterPro" id="IPR012340">
    <property type="entry name" value="NA-bd_OB-fold"/>
</dbReference>
<gene>
    <name evidence="14" type="ORF">CMQ_2673</name>
</gene>
<dbReference type="SUPFAM" id="SSF50249">
    <property type="entry name" value="Nucleic acid-binding proteins"/>
    <property type="match status" value="1"/>
</dbReference>
<evidence type="ECO:0000256" key="7">
    <source>
        <dbReference type="ARBA" id="ARBA00022895"/>
    </source>
</evidence>
<dbReference type="InterPro" id="IPR018253">
    <property type="entry name" value="DnaJ_domain_CS"/>
</dbReference>
<accession>F0XHN3</accession>
<dbReference type="PROSITE" id="PS52008">
    <property type="entry name" value="GH81"/>
    <property type="match status" value="1"/>
</dbReference>
<dbReference type="InterPro" id="IPR040720">
    <property type="entry name" value="GH81_C"/>
</dbReference>
<dbReference type="Gene3D" id="2.70.98.30">
    <property type="entry name" value="Golgi alpha-mannosidase II, domain 4"/>
    <property type="match status" value="1"/>
</dbReference>
<evidence type="ECO:0000256" key="11">
    <source>
        <dbReference type="ARBA" id="ARBA00023326"/>
    </source>
</evidence>
<dbReference type="InterPro" id="IPR036869">
    <property type="entry name" value="J_dom_sf"/>
</dbReference>
<dbReference type="eggNOG" id="KOG2254">
    <property type="taxonomic scope" value="Eukaryota"/>
</dbReference>
<dbReference type="Proteomes" id="UP000007796">
    <property type="component" value="Unassembled WGS sequence"/>
</dbReference>
<dbReference type="InParanoid" id="F0XHN3"/>
<dbReference type="Pfam" id="PF17652">
    <property type="entry name" value="Glyco_hydro81C"/>
    <property type="match status" value="1"/>
</dbReference>
<name>F0XHN3_GROCL</name>
<evidence type="ECO:0000256" key="6">
    <source>
        <dbReference type="ARBA" id="ARBA00022801"/>
    </source>
</evidence>
<feature type="domain" description="J" evidence="13">
    <location>
        <begin position="16"/>
        <end position="83"/>
    </location>
</feature>
<dbReference type="CDD" id="cd06257">
    <property type="entry name" value="DnaJ"/>
    <property type="match status" value="1"/>
</dbReference>
<dbReference type="eggNOG" id="KOG0719">
    <property type="taxonomic scope" value="Eukaryota"/>
</dbReference>
<evidence type="ECO:0000256" key="1">
    <source>
        <dbReference type="ARBA" id="ARBA00000382"/>
    </source>
</evidence>
<dbReference type="GO" id="GO:0042973">
    <property type="term" value="F:glucan endo-1,3-beta-D-glucosidase activity"/>
    <property type="evidence" value="ECO:0007669"/>
    <property type="project" value="UniProtKB-EC"/>
</dbReference>
<protein>
    <recommendedName>
        <fullName evidence="4">glucan endo-1,3-beta-D-glucosidase</fullName>
        <ecNumber evidence="4">3.2.1.39</ecNumber>
    </recommendedName>
</protein>
<evidence type="ECO:0000313" key="15">
    <source>
        <dbReference type="Proteomes" id="UP000007796"/>
    </source>
</evidence>
<dbReference type="GO" id="GO:0000781">
    <property type="term" value="C:chromosome, telomeric region"/>
    <property type="evidence" value="ECO:0007669"/>
    <property type="project" value="UniProtKB-SubCell"/>
</dbReference>
<keyword evidence="15" id="KW-1185">Reference proteome</keyword>
<evidence type="ECO:0000259" key="13">
    <source>
        <dbReference type="PROSITE" id="PS50076"/>
    </source>
</evidence>
<comment type="catalytic activity">
    <reaction evidence="1">
        <text>Hydrolysis of (1-&gt;3)-beta-D-glucosidic linkages in (1-&gt;3)-beta-D-glucans.</text>
        <dbReference type="EC" id="3.2.1.39"/>
    </reaction>
</comment>
<sequence length="1371" mass="149347">MDSFEELAGGEPPIIDPYAVLGLERAATADQVKTAYRKAALRCHPDKVSEDCKAAAHEEFQAVALAYAVLSDVTRRKRYDATGSTAESMLGLDGDDDTFSWSDFYRAAFADAVSASAIEQFAQSYRRSDEERADVLAAYERAHGRMDDVYESVMLSSVLDDDVRFRAIIDAAIAAGDVSTFSAYTAETKRSRTARVAEARRENKEAEQYARELGVHDKLFGQGEATNNTRKTRKTRNTKTGADDDQAGLAALIQKRQQDRSATFLDSLAAKYGATEPKTKAGKGRKRTAADEDDGEPSEEAFQAAAARLKSGKAKSTKRTRRGIASNASRQSPHVPGHAMTETRSALVYYPQYCFHLAPTLNKWCPLRLADVQRLATRAEFEGQNVYFHRNYPLKWVRVAGVVVACDEYYGRLVYTIDDGSGATTECVTKREADPGGKPAGTDTAPEEREDLPGLQVGQVVGVKGELRQFRDLLQVQIVQIVRLRSTEDEVRFWAKTQAFAGVLGQPWVLGRRVVQQCREAAEKKTSRPAERKKTARSRRRKQDVERETSPPPKRPVPDQTAAVPPEPPKKWSLGSGSEAVASGSTAQQTTTTAMDIFATPVATTPPPAQIRMREDHPLACQGVDRRTRQASGPLQTNKFYANLLLGEQDFPVYMLPYSVSWTKGRSPTCGWGLTVSHVTAEQRVFGPPAAECRHDTASGAATAAGYYFSPPIVQNIVLDAAELGDGTTLAVEDLTHMSATVSVRPAGQQRPAVQFPLVQGQAFVTGLYDGSRPVVRSAMAITSVDGLVPDAATGGAVGSGQAVVGRGGAVRRFVLQLNDGATWFLYARHRPGTTPLVLQRTAVISVLEARQPFCGLLQVARAMPEPGGSMGLSMLVYDRSAGVYATGVMLSGRTAATDGQADRSDGSYRFGFAKAPAVGGNDQQNTPLLIFALPHHRASFDQQTRVASTYLQLQTPTNGIARAVAADAWTMVEPELPVDMGFLPWDPQTRRTVRSLSSAAVRQTIWEVARQELAQDMDAQSNLDSVYFSGKGLAKFATIVLCARELLGDEALAAAGLRKLQAAFARFAENRQRHPLVYESAWGGLVSSATYTTGDAMADFGNAYYNDHHFHYGYLVYAGAVLGHLDGAWLRTHGAYVDTLVRDYANPSRQDGFFPVFRSFDWYHGHSWAHGLFAAMDGKDQESSSEDGLAAYAIKLWGQVRGDVAMEARGSLMLAVLARSLQTYYYYEPNSRSSRDDGGHAVVPAAFAANRVVGILMENKMDHTTYFGAAREYIHGIHMLPLLPCSPLIRPPSFVAEEWTDAFGHGRADAVAGGWRGVLYGNLATADPGAAYAFFSQPAFDPGWLDGGASRTWYLCYAAALQEGGGRWAR</sequence>
<dbReference type="Pfam" id="PF00226">
    <property type="entry name" value="DnaJ"/>
    <property type="match status" value="1"/>
</dbReference>
<keyword evidence="11" id="KW-0624">Polysaccharide degradation</keyword>
<feature type="compositionally biased region" description="Basic residues" evidence="12">
    <location>
        <begin position="310"/>
        <end position="322"/>
    </location>
</feature>
<dbReference type="GO" id="GO:0071555">
    <property type="term" value="P:cell wall organization"/>
    <property type="evidence" value="ECO:0007669"/>
    <property type="project" value="UniProtKB-KW"/>
</dbReference>
<dbReference type="Gene3D" id="1.20.5.420">
    <property type="entry name" value="Immunoglobulin FC, subunit C"/>
    <property type="match status" value="1"/>
</dbReference>
<evidence type="ECO:0000313" key="14">
    <source>
        <dbReference type="EMBL" id="EFX02744.1"/>
    </source>
</evidence>
<dbReference type="Pfam" id="PF23302">
    <property type="entry name" value="HTH_DNAJC9"/>
    <property type="match status" value="1"/>
</dbReference>
<dbReference type="FunFam" id="1.10.287.1170:FF:000001">
    <property type="entry name" value="Endo-1,3-beta-glucanase Engl1"/>
    <property type="match status" value="1"/>
</dbReference>
<feature type="region of interest" description="Disordered" evidence="12">
    <location>
        <begin position="201"/>
        <end position="246"/>
    </location>
</feature>
<dbReference type="InterPro" id="IPR018856">
    <property type="entry name" value="Stn1_N"/>
</dbReference>
<evidence type="ECO:0000256" key="10">
    <source>
        <dbReference type="ARBA" id="ARBA00023316"/>
    </source>
</evidence>
<dbReference type="GeneID" id="25975688"/>
<keyword evidence="10" id="KW-0961">Cell wall biogenesis/degradation</keyword>
<dbReference type="Pfam" id="PF10451">
    <property type="entry name" value="Stn1"/>
    <property type="match status" value="1"/>
</dbReference>
<keyword evidence="7" id="KW-0779">Telomere</keyword>
<dbReference type="STRING" id="655863.F0XHN3"/>
<evidence type="ECO:0000256" key="3">
    <source>
        <dbReference type="ARBA" id="ARBA00010730"/>
    </source>
</evidence>
<reference evidence="14 15" key="1">
    <citation type="journal article" date="2011" name="Proc. Natl. Acad. Sci. U.S.A.">
        <title>Genome and transcriptome analyses of the mountain pine beetle-fungal symbiont Grosmannia clavigera, a lodgepole pine pathogen.</title>
        <authorList>
            <person name="DiGuistini S."/>
            <person name="Wang Y."/>
            <person name="Liao N.Y."/>
            <person name="Taylor G."/>
            <person name="Tanguay P."/>
            <person name="Feau N."/>
            <person name="Henrissat B."/>
            <person name="Chan S.K."/>
            <person name="Hesse-Orce U."/>
            <person name="Alamouti S.M."/>
            <person name="Tsui C.K.M."/>
            <person name="Docking R.T."/>
            <person name="Levasseur A."/>
            <person name="Haridas S."/>
            <person name="Robertson G."/>
            <person name="Birol I."/>
            <person name="Holt R.A."/>
            <person name="Marra M.A."/>
            <person name="Hamelin R.C."/>
            <person name="Hirst M."/>
            <person name="Jones S.J.M."/>
            <person name="Bohlmann J."/>
            <person name="Breuil C."/>
        </authorList>
    </citation>
    <scope>NUCLEOTIDE SEQUENCE [LARGE SCALE GENOMIC DNA]</scope>
    <source>
        <strain evidence="15">kw1407 / UAMH 11150</strain>
    </source>
</reference>
<feature type="compositionally biased region" description="Basic and acidic residues" evidence="12">
    <location>
        <begin position="201"/>
        <end position="219"/>
    </location>
</feature>
<feature type="compositionally biased region" description="Low complexity" evidence="12">
    <location>
        <begin position="586"/>
        <end position="598"/>
    </location>
</feature>
<dbReference type="InterPro" id="IPR040451">
    <property type="entry name" value="GH81_N"/>
</dbReference>
<dbReference type="GO" id="GO:0052861">
    <property type="term" value="F:endo-1,3(4)-beta-glucanase activity"/>
    <property type="evidence" value="ECO:0007669"/>
    <property type="project" value="InterPro"/>
</dbReference>
<dbReference type="HOGENOM" id="CLU_005482_2_0_1"/>
<dbReference type="Gene3D" id="2.40.50.140">
    <property type="entry name" value="Nucleic acid-binding proteins"/>
    <property type="match status" value="1"/>
</dbReference>
<keyword evidence="9" id="KW-0326">Glycosidase</keyword>
<dbReference type="PANTHER" id="PTHR31983">
    <property type="entry name" value="ENDO-1,3(4)-BETA-GLUCANASE 1"/>
    <property type="match status" value="1"/>
</dbReference>
<dbReference type="FunFam" id="1.10.287.110:FF:000110">
    <property type="entry name" value="DnaJ domain protein (AFU_orthologue AFUA_2G13210)"/>
    <property type="match status" value="1"/>
</dbReference>
<keyword evidence="8" id="KW-0119">Carbohydrate metabolism</keyword>
<comment type="similarity">
    <text evidence="3">Belongs to the glycosyl hydrolase 81 family.</text>
</comment>
<dbReference type="RefSeq" id="XP_014172226.1">
    <property type="nucleotide sequence ID" value="XM_014316751.1"/>
</dbReference>
<comment type="subcellular location">
    <subcellularLocation>
        <location evidence="2">Chromosome</location>
        <location evidence="2">Telomere</location>
    </subcellularLocation>
</comment>
<dbReference type="Gene3D" id="1.10.287.1170">
    <property type="entry name" value="glycoside hydrolase family 81 endo-[beta] glucanase"/>
    <property type="match status" value="1"/>
</dbReference>
<evidence type="ECO:0000256" key="9">
    <source>
        <dbReference type="ARBA" id="ARBA00023295"/>
    </source>
</evidence>
<dbReference type="GO" id="GO:0009986">
    <property type="term" value="C:cell surface"/>
    <property type="evidence" value="ECO:0007669"/>
    <property type="project" value="TreeGrafter"/>
</dbReference>
<dbReference type="SMART" id="SM00271">
    <property type="entry name" value="DnaJ"/>
    <property type="match status" value="1"/>
</dbReference>
<feature type="region of interest" description="Disordered" evidence="12">
    <location>
        <begin position="520"/>
        <end position="598"/>
    </location>
</feature>
<evidence type="ECO:0000256" key="8">
    <source>
        <dbReference type="ARBA" id="ARBA00023277"/>
    </source>
</evidence>
<feature type="compositionally biased region" description="Basic and acidic residues" evidence="12">
    <location>
        <begin position="520"/>
        <end position="533"/>
    </location>
</feature>
<dbReference type="InterPro" id="IPR005200">
    <property type="entry name" value="Endo-beta-glucanase"/>
</dbReference>
<keyword evidence="6" id="KW-0378">Hydrolase</keyword>
<dbReference type="PROSITE" id="PS00636">
    <property type="entry name" value="DNAJ_1"/>
    <property type="match status" value="1"/>
</dbReference>
<evidence type="ECO:0000256" key="4">
    <source>
        <dbReference type="ARBA" id="ARBA00012780"/>
    </source>
</evidence>
<evidence type="ECO:0000256" key="5">
    <source>
        <dbReference type="ARBA" id="ARBA00022454"/>
    </source>
</evidence>
<evidence type="ECO:0000256" key="2">
    <source>
        <dbReference type="ARBA" id="ARBA00004574"/>
    </source>
</evidence>
<dbReference type="CDD" id="cd03524">
    <property type="entry name" value="RPA2_OBF_family"/>
    <property type="match status" value="1"/>
</dbReference>
<dbReference type="SUPFAM" id="SSF46565">
    <property type="entry name" value="Chaperone J-domain"/>
    <property type="match status" value="1"/>
</dbReference>
<dbReference type="Pfam" id="PF03639">
    <property type="entry name" value="Glyco_hydro_81"/>
    <property type="match status" value="1"/>
</dbReference>
<keyword evidence="5" id="KW-0158">Chromosome</keyword>
<organism evidence="15">
    <name type="scientific">Grosmannia clavigera (strain kw1407 / UAMH 11150)</name>
    <name type="common">Blue stain fungus</name>
    <name type="synonym">Graphiocladiella clavigera</name>
    <dbReference type="NCBI Taxonomy" id="655863"/>
    <lineage>
        <taxon>Eukaryota</taxon>
        <taxon>Fungi</taxon>
        <taxon>Dikarya</taxon>
        <taxon>Ascomycota</taxon>
        <taxon>Pezizomycotina</taxon>
        <taxon>Sordariomycetes</taxon>
        <taxon>Sordariomycetidae</taxon>
        <taxon>Ophiostomatales</taxon>
        <taxon>Ophiostomataceae</taxon>
        <taxon>Leptographium</taxon>
    </lineage>
</organism>
<dbReference type="PROSITE" id="PS50076">
    <property type="entry name" value="DNAJ_2"/>
    <property type="match status" value="1"/>
</dbReference>
<evidence type="ECO:0000256" key="12">
    <source>
        <dbReference type="SAM" id="MobiDB-lite"/>
    </source>
</evidence>